<dbReference type="PANTHER" id="PTHR36006">
    <property type="entry name" value="BNAC02G25390D PROTEIN"/>
    <property type="match status" value="1"/>
</dbReference>
<reference evidence="2" key="1">
    <citation type="submission" date="2023-02" db="EMBL/GenBank/DDBJ databases">
        <title>Genome of toxic invasive species Heracleum sosnowskyi carries increased number of genes despite the absence of recent whole-genome duplications.</title>
        <authorList>
            <person name="Schelkunov M."/>
            <person name="Shtratnikova V."/>
            <person name="Makarenko M."/>
            <person name="Klepikova A."/>
            <person name="Omelchenko D."/>
            <person name="Novikova G."/>
            <person name="Obukhova E."/>
            <person name="Bogdanov V."/>
            <person name="Penin A."/>
            <person name="Logacheva M."/>
        </authorList>
    </citation>
    <scope>NUCLEOTIDE SEQUENCE</scope>
    <source>
        <strain evidence="2">Hsosn_3</strain>
        <tissue evidence="2">Leaf</tissue>
    </source>
</reference>
<keyword evidence="1" id="KW-0472">Membrane</keyword>
<gene>
    <name evidence="2" type="ORF">POM88_048566</name>
</gene>
<keyword evidence="3" id="KW-1185">Reference proteome</keyword>
<keyword evidence="2" id="KW-0808">Transferase</keyword>
<comment type="caution">
    <text evidence="2">The sequence shown here is derived from an EMBL/GenBank/DDBJ whole genome shotgun (WGS) entry which is preliminary data.</text>
</comment>
<dbReference type="EMBL" id="JAUIZM010000011">
    <property type="protein sequence ID" value="KAK1355310.1"/>
    <property type="molecule type" value="Genomic_DNA"/>
</dbReference>
<accession>A0AAD8GU21</accession>
<sequence>MVVYGGVSTSVTRCATICCNHKLMFGVKSQSVNSSIRNFVVRLALKTSSYALVATTAVAAAVSVFICVVDANAVEIQAQEDVETFLNVPDTLSSECESDKDCKKPRIQRPKSKKAEFCTVRCVNTCLHGGDASGSLSLRGPMVVFRKGFRSRQYCLVECSDICNLIGDGEDGF</sequence>
<dbReference type="Proteomes" id="UP001237642">
    <property type="component" value="Unassembled WGS sequence"/>
</dbReference>
<dbReference type="GO" id="GO:0016301">
    <property type="term" value="F:kinase activity"/>
    <property type="evidence" value="ECO:0007669"/>
    <property type="project" value="UniProtKB-KW"/>
</dbReference>
<keyword evidence="1" id="KW-0812">Transmembrane</keyword>
<evidence type="ECO:0000313" key="3">
    <source>
        <dbReference type="Proteomes" id="UP001237642"/>
    </source>
</evidence>
<dbReference type="PANTHER" id="PTHR36006:SF2">
    <property type="entry name" value="OS06G0704200 PROTEIN"/>
    <property type="match status" value="1"/>
</dbReference>
<protein>
    <submittedName>
        <fullName evidence="2">Checkpoint serine/threonine-protein kinase BUB1-like</fullName>
    </submittedName>
</protein>
<keyword evidence="1" id="KW-1133">Transmembrane helix</keyword>
<reference evidence="2" key="2">
    <citation type="submission" date="2023-05" db="EMBL/GenBank/DDBJ databases">
        <authorList>
            <person name="Schelkunov M.I."/>
        </authorList>
    </citation>
    <scope>NUCLEOTIDE SEQUENCE</scope>
    <source>
        <strain evidence="2">Hsosn_3</strain>
        <tissue evidence="2">Leaf</tissue>
    </source>
</reference>
<name>A0AAD8GU21_9APIA</name>
<keyword evidence="2" id="KW-0418">Kinase</keyword>
<feature type="transmembrane region" description="Helical" evidence="1">
    <location>
        <begin position="49"/>
        <end position="69"/>
    </location>
</feature>
<dbReference type="AlphaFoldDB" id="A0AAD8GU21"/>
<organism evidence="2 3">
    <name type="scientific">Heracleum sosnowskyi</name>
    <dbReference type="NCBI Taxonomy" id="360622"/>
    <lineage>
        <taxon>Eukaryota</taxon>
        <taxon>Viridiplantae</taxon>
        <taxon>Streptophyta</taxon>
        <taxon>Embryophyta</taxon>
        <taxon>Tracheophyta</taxon>
        <taxon>Spermatophyta</taxon>
        <taxon>Magnoliopsida</taxon>
        <taxon>eudicotyledons</taxon>
        <taxon>Gunneridae</taxon>
        <taxon>Pentapetalae</taxon>
        <taxon>asterids</taxon>
        <taxon>campanulids</taxon>
        <taxon>Apiales</taxon>
        <taxon>Apiaceae</taxon>
        <taxon>Apioideae</taxon>
        <taxon>apioid superclade</taxon>
        <taxon>Tordylieae</taxon>
        <taxon>Tordyliinae</taxon>
        <taxon>Heracleum</taxon>
    </lineage>
</organism>
<evidence type="ECO:0000313" key="2">
    <source>
        <dbReference type="EMBL" id="KAK1355310.1"/>
    </source>
</evidence>
<proteinExistence type="predicted"/>
<evidence type="ECO:0000256" key="1">
    <source>
        <dbReference type="SAM" id="Phobius"/>
    </source>
</evidence>